<keyword evidence="2" id="KW-0132">Cell division</keyword>
<feature type="region of interest" description="Disordered" evidence="1">
    <location>
        <begin position="46"/>
        <end position="68"/>
    </location>
</feature>
<proteinExistence type="predicted"/>
<feature type="non-terminal residue" evidence="2">
    <location>
        <position position="150"/>
    </location>
</feature>
<dbReference type="AlphaFoldDB" id="A0A0A9WXR1"/>
<dbReference type="EMBL" id="GBHO01032281">
    <property type="protein sequence ID" value="JAG11323.1"/>
    <property type="molecule type" value="Transcribed_RNA"/>
</dbReference>
<protein>
    <submittedName>
        <fullName evidence="2">Cell division protein FtsP</fullName>
    </submittedName>
</protein>
<keyword evidence="2" id="KW-0131">Cell cycle</keyword>
<evidence type="ECO:0000256" key="1">
    <source>
        <dbReference type="SAM" id="MobiDB-lite"/>
    </source>
</evidence>
<feature type="non-terminal residue" evidence="2">
    <location>
        <position position="1"/>
    </location>
</feature>
<gene>
    <name evidence="2" type="primary">ftsP_9</name>
    <name evidence="2" type="ORF">CM83_56710</name>
</gene>
<evidence type="ECO:0000313" key="2">
    <source>
        <dbReference type="EMBL" id="JAG11323.1"/>
    </source>
</evidence>
<name>A0A0A9WXR1_LYGHE</name>
<dbReference type="GO" id="GO:0051301">
    <property type="term" value="P:cell division"/>
    <property type="evidence" value="ECO:0007669"/>
    <property type="project" value="UniProtKB-KW"/>
</dbReference>
<feature type="region of interest" description="Disordered" evidence="1">
    <location>
        <begin position="101"/>
        <end position="129"/>
    </location>
</feature>
<reference evidence="2" key="2">
    <citation type="submission" date="2014-07" db="EMBL/GenBank/DDBJ databases">
        <authorList>
            <person name="Hull J."/>
        </authorList>
    </citation>
    <scope>NUCLEOTIDE SEQUENCE</scope>
</reference>
<sequence>CRTAVSVIETMLNAKIVILVALGLGSAASWKNAFDYAINHPLSADSSGFSDPNNESDEAEQKPECVPGSSWYDEETCNDCFCSRKGIRVCMNTLNEDCMRRNGNTKDRRLPKYPPYQSRTDGSPLYPSPAYRVPTAIKDRWMISRSPQRV</sequence>
<feature type="compositionally biased region" description="Basic and acidic residues" evidence="1">
    <location>
        <begin position="101"/>
        <end position="110"/>
    </location>
</feature>
<organism evidence="2">
    <name type="scientific">Lygus hesperus</name>
    <name type="common">Western plant bug</name>
    <dbReference type="NCBI Taxonomy" id="30085"/>
    <lineage>
        <taxon>Eukaryota</taxon>
        <taxon>Metazoa</taxon>
        <taxon>Ecdysozoa</taxon>
        <taxon>Arthropoda</taxon>
        <taxon>Hexapoda</taxon>
        <taxon>Insecta</taxon>
        <taxon>Pterygota</taxon>
        <taxon>Neoptera</taxon>
        <taxon>Paraneoptera</taxon>
        <taxon>Hemiptera</taxon>
        <taxon>Heteroptera</taxon>
        <taxon>Panheteroptera</taxon>
        <taxon>Cimicomorpha</taxon>
        <taxon>Miridae</taxon>
        <taxon>Mirini</taxon>
        <taxon>Lygus</taxon>
    </lineage>
</organism>
<accession>A0A0A9WXR1</accession>
<reference evidence="2" key="1">
    <citation type="journal article" date="2014" name="PLoS ONE">
        <title>Transcriptome-Based Identification of ABC Transporters in the Western Tarnished Plant Bug Lygus hesperus.</title>
        <authorList>
            <person name="Hull J.J."/>
            <person name="Chaney K."/>
            <person name="Geib S.M."/>
            <person name="Fabrick J.A."/>
            <person name="Brent C.S."/>
            <person name="Walsh D."/>
            <person name="Lavine L.C."/>
        </authorList>
    </citation>
    <scope>NUCLEOTIDE SEQUENCE</scope>
</reference>